<dbReference type="SUPFAM" id="SSF55347">
    <property type="entry name" value="Glyceraldehyde-3-phosphate dehydrogenase-like, C-terminal domain"/>
    <property type="match status" value="1"/>
</dbReference>
<comment type="caution">
    <text evidence="3">The sequence shown here is derived from an EMBL/GenBank/DDBJ whole genome shotgun (WGS) entry which is preliminary data.</text>
</comment>
<organism evidence="3 4">
    <name type="scientific">Saccharothrix yanglingensis</name>
    <dbReference type="NCBI Taxonomy" id="659496"/>
    <lineage>
        <taxon>Bacteria</taxon>
        <taxon>Bacillati</taxon>
        <taxon>Actinomycetota</taxon>
        <taxon>Actinomycetes</taxon>
        <taxon>Pseudonocardiales</taxon>
        <taxon>Pseudonocardiaceae</taxon>
        <taxon>Saccharothrix</taxon>
    </lineage>
</organism>
<dbReference type="Gene3D" id="3.30.360.10">
    <property type="entry name" value="Dihydrodipicolinate Reductase, domain 2"/>
    <property type="match status" value="1"/>
</dbReference>
<dbReference type="PANTHER" id="PTHR43708">
    <property type="entry name" value="CONSERVED EXPRESSED OXIDOREDUCTASE (EUROFUNG)"/>
    <property type="match status" value="1"/>
</dbReference>
<dbReference type="InterPro" id="IPR055170">
    <property type="entry name" value="GFO_IDH_MocA-like_dom"/>
</dbReference>
<dbReference type="SUPFAM" id="SSF51735">
    <property type="entry name" value="NAD(P)-binding Rossmann-fold domains"/>
    <property type="match status" value="1"/>
</dbReference>
<evidence type="ECO:0008006" key="5">
    <source>
        <dbReference type="Google" id="ProtNLM"/>
    </source>
</evidence>
<evidence type="ECO:0000313" key="3">
    <source>
        <dbReference type="EMBL" id="MDQ2586944.1"/>
    </source>
</evidence>
<protein>
    <recommendedName>
        <fullName evidence="5">Gfo/Idh/MocA family oxidoreductase</fullName>
    </recommendedName>
</protein>
<dbReference type="InterPro" id="IPR000683">
    <property type="entry name" value="Gfo/Idh/MocA-like_OxRdtase_N"/>
</dbReference>
<dbReference type="InterPro" id="IPR036291">
    <property type="entry name" value="NAD(P)-bd_dom_sf"/>
</dbReference>
<feature type="domain" description="Gfo/Idh/MocA-like oxidoreductase N-terminal" evidence="1">
    <location>
        <begin position="3"/>
        <end position="116"/>
    </location>
</feature>
<evidence type="ECO:0000313" key="4">
    <source>
        <dbReference type="Proteomes" id="UP001225605"/>
    </source>
</evidence>
<keyword evidence="4" id="KW-1185">Reference proteome</keyword>
<dbReference type="Proteomes" id="UP001225605">
    <property type="component" value="Unassembled WGS sequence"/>
</dbReference>
<accession>A0ABU0X4A4</accession>
<reference evidence="3 4" key="1">
    <citation type="submission" date="2017-06" db="EMBL/GenBank/DDBJ databases">
        <title>Cultured bacterium strain Saccharothrix yanglingensis Hhs.015.</title>
        <authorList>
            <person name="Xia Y."/>
        </authorList>
    </citation>
    <scope>NUCLEOTIDE SEQUENCE [LARGE SCALE GENOMIC DNA]</scope>
    <source>
        <strain evidence="3 4">Hhs.015</strain>
    </source>
</reference>
<dbReference type="Pfam" id="PF01408">
    <property type="entry name" value="GFO_IDH_MocA"/>
    <property type="match status" value="1"/>
</dbReference>
<dbReference type="PANTHER" id="PTHR43708:SF8">
    <property type="entry name" value="OXIDOREDUCTASE"/>
    <property type="match status" value="1"/>
</dbReference>
<sequence length="335" mass="35393">MIRTVQVGLGAWGTDWAVRVLPEAPELAAVGFVDTDPLRRAEFTALTGAPASAAVDWSADFDAVLVTTSLGAHGPLARTALEAGRHVLLEKPFTLDPAEAVELVELAESRGLVLLVSQNHRFFPAVAVAKEALAHVGQVRNARVSFRRDHRFQALGPSPDTSVLHQLAAHHFDLVRHLLAEVVAVTAHRWRRGQDPDALLSSFSATLELVGGALVEYSASTSSQATTTPWSGEWVIEGDGGAVEWSGESLVNLSRVTVHRAGLPPETVPVDAPPSKAGVGDRVAVVRDFADAVHEGRASSLSGRANLGTVAVLLAAWDSLERGGARVEVRVPGTG</sequence>
<dbReference type="InterPro" id="IPR051317">
    <property type="entry name" value="Gfo/Idh/MocA_oxidoreduct"/>
</dbReference>
<dbReference type="Gene3D" id="3.40.50.720">
    <property type="entry name" value="NAD(P)-binding Rossmann-like Domain"/>
    <property type="match status" value="1"/>
</dbReference>
<evidence type="ECO:0000259" key="2">
    <source>
        <dbReference type="Pfam" id="PF22725"/>
    </source>
</evidence>
<evidence type="ECO:0000259" key="1">
    <source>
        <dbReference type="Pfam" id="PF01408"/>
    </source>
</evidence>
<feature type="domain" description="GFO/IDH/MocA-like oxidoreductase" evidence="2">
    <location>
        <begin position="135"/>
        <end position="243"/>
    </location>
</feature>
<proteinExistence type="predicted"/>
<name>A0ABU0X4A4_9PSEU</name>
<dbReference type="Pfam" id="PF22725">
    <property type="entry name" value="GFO_IDH_MocA_C3"/>
    <property type="match status" value="1"/>
</dbReference>
<gene>
    <name evidence="3" type="ORF">CKY47_23745</name>
</gene>
<dbReference type="EMBL" id="NSDM01000011">
    <property type="protein sequence ID" value="MDQ2586944.1"/>
    <property type="molecule type" value="Genomic_DNA"/>
</dbReference>
<dbReference type="RefSeq" id="WP_306748324.1">
    <property type="nucleotide sequence ID" value="NZ_NSDM01000011.1"/>
</dbReference>